<dbReference type="SUPFAM" id="SSF103506">
    <property type="entry name" value="Mitochondrial carrier"/>
    <property type="match status" value="1"/>
</dbReference>
<dbReference type="InterPro" id="IPR018108">
    <property type="entry name" value="MCP_transmembrane"/>
</dbReference>
<reference evidence="11" key="1">
    <citation type="submission" date="2020-05" db="EMBL/GenBank/DDBJ databases">
        <title>Phylogenomic resolution of chytrid fungi.</title>
        <authorList>
            <person name="Stajich J.E."/>
            <person name="Amses K."/>
            <person name="Simmons R."/>
            <person name="Seto K."/>
            <person name="Myers J."/>
            <person name="Bonds A."/>
            <person name="Quandt C.A."/>
            <person name="Barry K."/>
            <person name="Liu P."/>
            <person name="Grigoriev I."/>
            <person name="Longcore J.E."/>
            <person name="James T.Y."/>
        </authorList>
    </citation>
    <scope>NUCLEOTIDE SEQUENCE</scope>
    <source>
        <strain evidence="11">JEL0476</strain>
    </source>
</reference>
<evidence type="ECO:0000256" key="7">
    <source>
        <dbReference type="ARBA" id="ARBA00023128"/>
    </source>
</evidence>
<dbReference type="GO" id="GO:1990575">
    <property type="term" value="P:mitochondrial L-ornithine transmembrane transport"/>
    <property type="evidence" value="ECO:0007669"/>
    <property type="project" value="TreeGrafter"/>
</dbReference>
<evidence type="ECO:0000256" key="10">
    <source>
        <dbReference type="RuleBase" id="RU000488"/>
    </source>
</evidence>
<proteinExistence type="inferred from homology"/>
<evidence type="ECO:0000313" key="12">
    <source>
        <dbReference type="Proteomes" id="UP001211065"/>
    </source>
</evidence>
<keyword evidence="4 9" id="KW-0812">Transmembrane</keyword>
<accession>A0AAD5TTG7</accession>
<dbReference type="EMBL" id="JADGJW010001587">
    <property type="protein sequence ID" value="KAJ3202326.1"/>
    <property type="molecule type" value="Genomic_DNA"/>
</dbReference>
<gene>
    <name evidence="11" type="ORF">HK099_001887</name>
</gene>
<dbReference type="InterPro" id="IPR050567">
    <property type="entry name" value="Mitochondrial_Carrier"/>
</dbReference>
<evidence type="ECO:0000256" key="8">
    <source>
        <dbReference type="ARBA" id="ARBA00023136"/>
    </source>
</evidence>
<keyword evidence="5" id="KW-0677">Repeat</keyword>
<comment type="similarity">
    <text evidence="2 10">Belongs to the mitochondrial carrier (TC 2.A.29) family.</text>
</comment>
<evidence type="ECO:0008006" key="13">
    <source>
        <dbReference type="Google" id="ProtNLM"/>
    </source>
</evidence>
<keyword evidence="3 10" id="KW-0813">Transport</keyword>
<evidence type="ECO:0000256" key="3">
    <source>
        <dbReference type="ARBA" id="ARBA00022448"/>
    </source>
</evidence>
<name>A0AAD5TTG7_9FUNG</name>
<feature type="repeat" description="Solcar" evidence="9">
    <location>
        <begin position="163"/>
        <end position="250"/>
    </location>
</feature>
<dbReference type="AlphaFoldDB" id="A0AAD5TTG7"/>
<feature type="repeat" description="Solcar" evidence="9">
    <location>
        <begin position="52"/>
        <end position="144"/>
    </location>
</feature>
<keyword evidence="6" id="KW-1133">Transmembrane helix</keyword>
<dbReference type="PANTHER" id="PTHR45624:SF31">
    <property type="entry name" value="MITOCHONDRIAL ORNITHINE TRANSPORTER 1"/>
    <property type="match status" value="1"/>
</dbReference>
<keyword evidence="8 9" id="KW-0472">Membrane</keyword>
<dbReference type="PANTHER" id="PTHR45624">
    <property type="entry name" value="MITOCHONDRIAL BASIC AMINO ACIDS TRANSPORTER-RELATED"/>
    <property type="match status" value="1"/>
</dbReference>
<dbReference type="InterPro" id="IPR023395">
    <property type="entry name" value="MCP_dom_sf"/>
</dbReference>
<keyword evidence="12" id="KW-1185">Reference proteome</keyword>
<evidence type="ECO:0000313" key="11">
    <source>
        <dbReference type="EMBL" id="KAJ3202326.1"/>
    </source>
</evidence>
<evidence type="ECO:0000256" key="2">
    <source>
        <dbReference type="ARBA" id="ARBA00006375"/>
    </source>
</evidence>
<evidence type="ECO:0000256" key="9">
    <source>
        <dbReference type="PROSITE-ProRule" id="PRU00282"/>
    </source>
</evidence>
<sequence length="253" mass="27856">MPEIALKKLFKLKGLASPLYGSIFENAVIFASYTFFQNQINNFNDRPKDNELSLPNLCLAGALSGATISFIMTPVELIKCNLQVQDLAKVNQGKLKYSGPVAVIFSTLKEKGFTGLFQGQVGTLMREAVGNAAWFGAYETACAGFIKRKKYLNKSSYVSKKDLSNGELMAAGALAGMSYQAAFFPADVVKSRQQTQEVLTGVNKSFVQISKDLFKEQGIKGFFRGFTLTILRSAPTSACIFWSFETLKRNFAH</sequence>
<comment type="caution">
    <text evidence="11">The sequence shown here is derived from an EMBL/GenBank/DDBJ whole genome shotgun (WGS) entry which is preliminary data.</text>
</comment>
<dbReference type="PROSITE" id="PS50920">
    <property type="entry name" value="SOLCAR"/>
    <property type="match status" value="2"/>
</dbReference>
<evidence type="ECO:0000256" key="1">
    <source>
        <dbReference type="ARBA" id="ARBA00004225"/>
    </source>
</evidence>
<protein>
    <recommendedName>
        <fullName evidence="13">Mitochondrial carrier protein</fullName>
    </recommendedName>
</protein>
<evidence type="ECO:0000256" key="4">
    <source>
        <dbReference type="ARBA" id="ARBA00022692"/>
    </source>
</evidence>
<evidence type="ECO:0000256" key="6">
    <source>
        <dbReference type="ARBA" id="ARBA00022989"/>
    </source>
</evidence>
<dbReference type="Proteomes" id="UP001211065">
    <property type="component" value="Unassembled WGS sequence"/>
</dbReference>
<dbReference type="Gene3D" id="1.50.40.10">
    <property type="entry name" value="Mitochondrial carrier domain"/>
    <property type="match status" value="1"/>
</dbReference>
<dbReference type="Pfam" id="PF00153">
    <property type="entry name" value="Mito_carr"/>
    <property type="match status" value="2"/>
</dbReference>
<comment type="subcellular location">
    <subcellularLocation>
        <location evidence="1">Mitochondrion membrane</location>
        <topology evidence="1">Multi-pass membrane protein</topology>
    </subcellularLocation>
</comment>
<keyword evidence="7" id="KW-0496">Mitochondrion</keyword>
<dbReference type="GO" id="GO:0031966">
    <property type="term" value="C:mitochondrial membrane"/>
    <property type="evidence" value="ECO:0007669"/>
    <property type="project" value="UniProtKB-SubCell"/>
</dbReference>
<organism evidence="11 12">
    <name type="scientific">Clydaea vesicula</name>
    <dbReference type="NCBI Taxonomy" id="447962"/>
    <lineage>
        <taxon>Eukaryota</taxon>
        <taxon>Fungi</taxon>
        <taxon>Fungi incertae sedis</taxon>
        <taxon>Chytridiomycota</taxon>
        <taxon>Chytridiomycota incertae sedis</taxon>
        <taxon>Chytridiomycetes</taxon>
        <taxon>Lobulomycetales</taxon>
        <taxon>Lobulomycetaceae</taxon>
        <taxon>Clydaea</taxon>
    </lineage>
</organism>
<evidence type="ECO:0000256" key="5">
    <source>
        <dbReference type="ARBA" id="ARBA00022737"/>
    </source>
</evidence>
<dbReference type="GO" id="GO:0000064">
    <property type="term" value="F:L-ornithine transmembrane transporter activity"/>
    <property type="evidence" value="ECO:0007669"/>
    <property type="project" value="TreeGrafter"/>
</dbReference>